<reference evidence="1" key="2">
    <citation type="submission" date="2025-09" db="UniProtKB">
        <authorList>
            <consortium name="EnsemblPlants"/>
        </authorList>
    </citation>
    <scope>IDENTIFICATION</scope>
</reference>
<keyword evidence="2" id="KW-1185">Reference proteome</keyword>
<proteinExistence type="predicted"/>
<organism evidence="1 2">
    <name type="scientific">Avena sativa</name>
    <name type="common">Oat</name>
    <dbReference type="NCBI Taxonomy" id="4498"/>
    <lineage>
        <taxon>Eukaryota</taxon>
        <taxon>Viridiplantae</taxon>
        <taxon>Streptophyta</taxon>
        <taxon>Embryophyta</taxon>
        <taxon>Tracheophyta</taxon>
        <taxon>Spermatophyta</taxon>
        <taxon>Magnoliopsida</taxon>
        <taxon>Liliopsida</taxon>
        <taxon>Poales</taxon>
        <taxon>Poaceae</taxon>
        <taxon>BOP clade</taxon>
        <taxon>Pooideae</taxon>
        <taxon>Poodae</taxon>
        <taxon>Poeae</taxon>
        <taxon>Poeae Chloroplast Group 1 (Aveneae type)</taxon>
        <taxon>Aveninae</taxon>
        <taxon>Avena</taxon>
    </lineage>
</organism>
<sequence length="849" mass="93736">MSPSSSSAASTYASALHKRTHRVTSALAYAALEWTLIALLLLNGLLSHAVARFAAYFGLSPPCLLCARVDRLFVAGEEEDADEAAAGDARWLRGVLCGAHAAEISGMGYCLRHRRLVAEATDMCEGCLSSWSKEKRGGGGAGEEGATACSCCRALVEGIPSRATHPARENHPPAVHVHDKEEEEEDHGYVLLDQEDHEEEEQAEADQQNEEEIKAAAVEDESLEEITAGNDRLKAILYWLLWITAAAVEEDESVAQSEEIVAEDDRLVPVVALDEIADDSDSGEGGDDMNRIDDLDTTVVLEEKRMLAPSVATAPAMMENSVPQDEELVLEDSTVEIGDFRTEEEDIVVPQVTEAVPEDGNRAAEVETNCEVSIGSDICEQEQDGRAVPFQELVALEELFSPLDYADDRTLPLLHETSKAEQEASEIEQRSDYLSNDQIENDQDRAPETPTYSFTAQNSGKRFLLERKLSLSLSMDGSVSSEIEGGEPPTIDQLKSSLQTERKALSAMYAELEEERNAAAIATNQTMAMINRLQEEKAAVQMEALQYQRMMEEQSEYDQEAMQLLTELVTKREREKQELERELELCKQKLLHYEDKERRRMATFDDNGNGTSVSSSDEDSDEHSDDDCELGESPDGDDNLQSSPDAALSPRTGQENTSHLAALDDSLTYFEMERLSILDELKTLEERLFTLEDDDANVAPRDHSSDHYLLSTDGIHSPQNGLTGGNKAKFEGRGSVSRGKSLLPLFDAVGEENRDRTSSAEADDSTKPVAVFAKEQERLAIIEEVDHVHERLQALEADKEFLRHCIKSLKTGDKGMYLLQEILQHLRELRNVELHVKNAGGGGITANSA</sequence>
<protein>
    <submittedName>
        <fullName evidence="1">Uncharacterized protein</fullName>
    </submittedName>
</protein>
<evidence type="ECO:0000313" key="2">
    <source>
        <dbReference type="Proteomes" id="UP001732700"/>
    </source>
</evidence>
<evidence type="ECO:0000313" key="1">
    <source>
        <dbReference type="EnsemblPlants" id="AVESA.00010b.r2.4CG1326490.1.CDS"/>
    </source>
</evidence>
<accession>A0ACD5WXL1</accession>
<dbReference type="Proteomes" id="UP001732700">
    <property type="component" value="Chromosome 4C"/>
</dbReference>
<reference evidence="1" key="1">
    <citation type="submission" date="2021-05" db="EMBL/GenBank/DDBJ databases">
        <authorList>
            <person name="Scholz U."/>
            <person name="Mascher M."/>
            <person name="Fiebig A."/>
        </authorList>
    </citation>
    <scope>NUCLEOTIDE SEQUENCE [LARGE SCALE GENOMIC DNA]</scope>
</reference>
<name>A0ACD5WXL1_AVESA</name>
<dbReference type="EnsemblPlants" id="AVESA.00010b.r2.4CG1326490.1">
    <property type="protein sequence ID" value="AVESA.00010b.r2.4CG1326490.1.CDS"/>
    <property type="gene ID" value="AVESA.00010b.r2.4CG1326490"/>
</dbReference>